<protein>
    <submittedName>
        <fullName evidence="13">Myelin regulatory factor-like</fullName>
    </submittedName>
</protein>
<keyword evidence="6 9" id="KW-0472">Membrane</keyword>
<organism evidence="12 13">
    <name type="scientific">Dermatophagoides pteronyssinus</name>
    <name type="common">European house dust mite</name>
    <dbReference type="NCBI Taxonomy" id="6956"/>
    <lineage>
        <taxon>Eukaryota</taxon>
        <taxon>Metazoa</taxon>
        <taxon>Ecdysozoa</taxon>
        <taxon>Arthropoda</taxon>
        <taxon>Chelicerata</taxon>
        <taxon>Arachnida</taxon>
        <taxon>Acari</taxon>
        <taxon>Acariformes</taxon>
        <taxon>Sarcoptiformes</taxon>
        <taxon>Astigmata</taxon>
        <taxon>Psoroptidia</taxon>
        <taxon>Analgoidea</taxon>
        <taxon>Pyroglyphidae</taxon>
        <taxon>Dermatophagoidinae</taxon>
        <taxon>Dermatophagoides</taxon>
    </lineage>
</organism>
<feature type="domain" description="Peptidase S74" evidence="11">
    <location>
        <begin position="793"/>
        <end position="903"/>
    </location>
</feature>
<evidence type="ECO:0000313" key="12">
    <source>
        <dbReference type="Proteomes" id="UP000515146"/>
    </source>
</evidence>
<dbReference type="InterPro" id="IPR024061">
    <property type="entry name" value="NDT80_DNA-bd_dom"/>
</dbReference>
<dbReference type="InParanoid" id="A0A6P6XU85"/>
<dbReference type="InterPro" id="IPR025719">
    <property type="entry name" value="MYRF_C2"/>
</dbReference>
<dbReference type="GO" id="GO:0016540">
    <property type="term" value="P:protein autoprocessing"/>
    <property type="evidence" value="ECO:0007669"/>
    <property type="project" value="InterPro"/>
</dbReference>
<feature type="DNA-binding region" description="NDT80" evidence="7">
    <location>
        <begin position="469"/>
        <end position="747"/>
    </location>
</feature>
<evidence type="ECO:0000256" key="7">
    <source>
        <dbReference type="PROSITE-ProRule" id="PRU00850"/>
    </source>
</evidence>
<dbReference type="GO" id="GO:0006357">
    <property type="term" value="P:regulation of transcription by RNA polymerase II"/>
    <property type="evidence" value="ECO:0007669"/>
    <property type="project" value="UniProtKB-ARBA"/>
</dbReference>
<dbReference type="KEGG" id="dpte:113790989"/>
<keyword evidence="12" id="KW-1185">Reference proteome</keyword>
<dbReference type="Pfam" id="PF13887">
    <property type="entry name" value="MYRF_ICA"/>
    <property type="match status" value="1"/>
</dbReference>
<dbReference type="InterPro" id="IPR051577">
    <property type="entry name" value="MRF-like"/>
</dbReference>
<feature type="compositionally biased region" description="Polar residues" evidence="8">
    <location>
        <begin position="1285"/>
        <end position="1294"/>
    </location>
</feature>
<feature type="compositionally biased region" description="Low complexity" evidence="8">
    <location>
        <begin position="427"/>
        <end position="439"/>
    </location>
</feature>
<feature type="region of interest" description="Disordered" evidence="8">
    <location>
        <begin position="137"/>
        <end position="162"/>
    </location>
</feature>
<feature type="compositionally biased region" description="Basic residues" evidence="8">
    <location>
        <begin position="1272"/>
        <end position="1282"/>
    </location>
</feature>
<dbReference type="Proteomes" id="UP000515146">
    <property type="component" value="Unplaced"/>
</dbReference>
<proteinExistence type="inferred from homology"/>
<dbReference type="PANTHER" id="PTHR13029">
    <property type="match status" value="1"/>
</dbReference>
<feature type="compositionally biased region" description="Polar residues" evidence="8">
    <location>
        <begin position="491"/>
        <end position="507"/>
    </location>
</feature>
<feature type="transmembrane region" description="Helical" evidence="9">
    <location>
        <begin position="989"/>
        <end position="1014"/>
    </location>
</feature>
<feature type="compositionally biased region" description="Basic residues" evidence="8">
    <location>
        <begin position="225"/>
        <end position="234"/>
    </location>
</feature>
<dbReference type="PROSITE" id="PS51517">
    <property type="entry name" value="NDT80"/>
    <property type="match status" value="1"/>
</dbReference>
<feature type="compositionally biased region" description="Low complexity" evidence="8">
    <location>
        <begin position="1029"/>
        <end position="1040"/>
    </location>
</feature>
<dbReference type="Pfam" id="PF13884">
    <property type="entry name" value="Peptidase_S74"/>
    <property type="match status" value="1"/>
</dbReference>
<feature type="region of interest" description="Disordered" evidence="8">
    <location>
        <begin position="935"/>
        <end position="976"/>
    </location>
</feature>
<feature type="compositionally biased region" description="Polar residues" evidence="8">
    <location>
        <begin position="1253"/>
        <end position="1263"/>
    </location>
</feature>
<feature type="domain" description="NDT80" evidence="10">
    <location>
        <begin position="469"/>
        <end position="747"/>
    </location>
</feature>
<evidence type="ECO:0000256" key="3">
    <source>
        <dbReference type="ARBA" id="ARBA00022692"/>
    </source>
</evidence>
<dbReference type="SUPFAM" id="SSF49417">
    <property type="entry name" value="p53-like transcription factors"/>
    <property type="match status" value="1"/>
</dbReference>
<evidence type="ECO:0000256" key="5">
    <source>
        <dbReference type="ARBA" id="ARBA00023125"/>
    </source>
</evidence>
<dbReference type="RefSeq" id="XP_027196503.1">
    <property type="nucleotide sequence ID" value="XM_027340702.1"/>
</dbReference>
<feature type="compositionally biased region" description="Low complexity" evidence="8">
    <location>
        <begin position="260"/>
        <end position="284"/>
    </location>
</feature>
<feature type="compositionally biased region" description="Gly residues" evidence="8">
    <location>
        <begin position="454"/>
        <end position="465"/>
    </location>
</feature>
<dbReference type="OMA" id="HPTSMEN"/>
<accession>A0A6P6XU85</accession>
<evidence type="ECO:0000313" key="13">
    <source>
        <dbReference type="RefSeq" id="XP_027196503.1"/>
    </source>
</evidence>
<dbReference type="GO" id="GO:0003700">
    <property type="term" value="F:DNA-binding transcription factor activity"/>
    <property type="evidence" value="ECO:0007669"/>
    <property type="project" value="UniProtKB-UniRule"/>
</dbReference>
<evidence type="ECO:0000256" key="6">
    <source>
        <dbReference type="ARBA" id="ARBA00023136"/>
    </source>
</evidence>
<feature type="region of interest" description="Disordered" evidence="8">
    <location>
        <begin position="1029"/>
        <end position="1081"/>
    </location>
</feature>
<feature type="region of interest" description="Disordered" evidence="8">
    <location>
        <begin position="1204"/>
        <end position="1296"/>
    </location>
</feature>
<evidence type="ECO:0000256" key="4">
    <source>
        <dbReference type="ARBA" id="ARBA00022989"/>
    </source>
</evidence>
<dbReference type="GO" id="GO:0005634">
    <property type="term" value="C:nucleus"/>
    <property type="evidence" value="ECO:0007669"/>
    <property type="project" value="TreeGrafter"/>
</dbReference>
<feature type="compositionally biased region" description="Low complexity" evidence="8">
    <location>
        <begin position="1204"/>
        <end position="1221"/>
    </location>
</feature>
<reference evidence="13" key="1">
    <citation type="submission" date="2025-08" db="UniProtKB">
        <authorList>
            <consortium name="RefSeq"/>
        </authorList>
    </citation>
    <scope>IDENTIFICATION</scope>
    <source>
        <strain evidence="13">Airmid</strain>
    </source>
</reference>
<feature type="compositionally biased region" description="Low complexity" evidence="8">
    <location>
        <begin position="476"/>
        <end position="485"/>
    </location>
</feature>
<evidence type="ECO:0000256" key="9">
    <source>
        <dbReference type="SAM" id="Phobius"/>
    </source>
</evidence>
<feature type="compositionally biased region" description="Low complexity" evidence="8">
    <location>
        <begin position="513"/>
        <end position="524"/>
    </location>
</feature>
<dbReference type="InterPro" id="IPR026932">
    <property type="entry name" value="MYRF_ICA"/>
</dbReference>
<keyword evidence="4 9" id="KW-1133">Transmembrane helix</keyword>
<comment type="similarity">
    <text evidence="2">Belongs to the MRF family.</text>
</comment>
<feature type="region of interest" description="Disordered" evidence="8">
    <location>
        <begin position="351"/>
        <end position="371"/>
    </location>
</feature>
<keyword evidence="5 7" id="KW-0238">DNA-binding</keyword>
<feature type="compositionally biased region" description="Low complexity" evidence="8">
    <location>
        <begin position="1056"/>
        <end position="1078"/>
    </location>
</feature>
<name>A0A6P6XU85_DERPT</name>
<dbReference type="OrthoDB" id="27041at2759"/>
<dbReference type="InterPro" id="IPR030392">
    <property type="entry name" value="S74_ICA"/>
</dbReference>
<evidence type="ECO:0000259" key="10">
    <source>
        <dbReference type="PROSITE" id="PS51517"/>
    </source>
</evidence>
<dbReference type="GO" id="GO:0045893">
    <property type="term" value="P:positive regulation of DNA-templated transcription"/>
    <property type="evidence" value="ECO:0007669"/>
    <property type="project" value="TreeGrafter"/>
</dbReference>
<dbReference type="GO" id="GO:0005789">
    <property type="term" value="C:endoplasmic reticulum membrane"/>
    <property type="evidence" value="ECO:0007669"/>
    <property type="project" value="TreeGrafter"/>
</dbReference>
<evidence type="ECO:0000256" key="1">
    <source>
        <dbReference type="ARBA" id="ARBA00004167"/>
    </source>
</evidence>
<feature type="region of interest" description="Disordered" evidence="8">
    <location>
        <begin position="427"/>
        <end position="534"/>
    </location>
</feature>
<keyword evidence="3 9" id="KW-0812">Transmembrane</keyword>
<dbReference type="PANTHER" id="PTHR13029:SF18">
    <property type="entry name" value="MYELIN REGULATORY FACTOR HOMOLOG 1"/>
    <property type="match status" value="1"/>
</dbReference>
<evidence type="ECO:0000256" key="2">
    <source>
        <dbReference type="ARBA" id="ARBA00008221"/>
    </source>
</evidence>
<dbReference type="CDD" id="cd10144">
    <property type="entry name" value="Peptidase_S74_CIMCD"/>
    <property type="match status" value="1"/>
</dbReference>
<feature type="compositionally biased region" description="Basic residues" evidence="8">
    <location>
        <begin position="950"/>
        <end position="969"/>
    </location>
</feature>
<dbReference type="GO" id="GO:0043565">
    <property type="term" value="F:sequence-specific DNA binding"/>
    <property type="evidence" value="ECO:0007669"/>
    <property type="project" value="TreeGrafter"/>
</dbReference>
<feature type="region of interest" description="Disordered" evidence="8">
    <location>
        <begin position="224"/>
        <end position="284"/>
    </location>
</feature>
<comment type="subcellular location">
    <subcellularLocation>
        <location evidence="1">Membrane</location>
        <topology evidence="1">Single-pass membrane protein</topology>
    </subcellularLocation>
</comment>
<dbReference type="InterPro" id="IPR008967">
    <property type="entry name" value="p53-like_TF_DNA-bd_sf"/>
</dbReference>
<evidence type="ECO:0000256" key="8">
    <source>
        <dbReference type="SAM" id="MobiDB-lite"/>
    </source>
</evidence>
<dbReference type="Pfam" id="PF05224">
    <property type="entry name" value="NDT80_PhoG"/>
    <property type="match status" value="1"/>
</dbReference>
<dbReference type="PROSITE" id="PS51688">
    <property type="entry name" value="ICA"/>
    <property type="match status" value="1"/>
</dbReference>
<gene>
    <name evidence="13" type="primary">LOC113790989</name>
</gene>
<sequence>MDTILIEDHRTLQAILGRSADDFGVDTTTITEDDDGDNDDINNGGIDNAGLDFSQLEEYINQVDNDHQHQLEQQQNDDTTNLYYQDEQQQQNSILITSSPDVVELKSSSPLSSKSANLQQQYHLQSYETITNSNHQSVVSCLPDSPPDSGSEPPFSPKSTTNNNITVIAEQQQQQQSDNMEENMKHFINNDYSQHNNHHHHLNHHNHHLNHQNHHNVKIETTSLNHHHHHHIPQSHHPPPHPQHSIHHPQPLPQHHEQILQSTTNHHQHHTLQQQQHPQPPSAAAAIIHQPTTATTNTQLSILESHHQMVTLGVAAAAAAAAAGSNIVPSSLTCPLTVNSVSMIHHNLSSVTTGHHHHQHQQQQQQQSSMIHQTNYHQQPNNNNIYANSQTSAPSMMIEPNNSYHLSRLTITTPPDCQHYTTLTNTVNQSQSQTQTQHSTPPPPSNLIVPITGGTVGQNSGGVNGGKKRKISETKSNGGSTTTTNIYIKQEPNNGLSPDSGHQQQHGLNGIINDNSSNSNNNNNVHSTQQCDDDFLGDYGPDSQMYSSDSFYQCIRFTSFNTNLSCPLYDVNFKEIPTINYRVDADKGFNFSNADDAFVCQKKNHFQVTVHIQIVANPFYVKTLSTEIFQKIDNFYLHFYGVKVESPTQTIKVEQSQSDRSKKAFHPVRIELSCDQVTKMTVGRLHFSETTSNNMRKKGKPNPDQRYFYLVVSLCAHVGDQIHQIAAQASERIIVRASNPGQFENDVELVWQKGPIPETIFHTGRVGINTDRPDESLVVFGNAKVTGSIMQPSDKRAKTNIEEVDTREQLKNVSNMRIVRYQFKPSFAKEVGIDQNELNGTGILAQEVQQILPEAVKETGDIILSDGEMIENFLVVNKDRIFMENLGAVKELCKVTDNLETRIDELERMNTKLSKFNRFDSIKSNASSSTITCVSSNYRNNNNNNNNNKTMRKNSCHRRSSSSSHHHKSYCSNSSQHSMPINQGCNNRFFQTLIMILIFIMAFCLASIATLYILEYHRRHHSNIINHHSSTSLSSSSSLSSDHHHYHTQSSSFDLPPYSNVNNNNNNQQQQSPSNPNSFVETINKSNRLNKDRTHPTHHPQPTAIPVLKPQVLGAPNGCYDYTSTTLCPVHCCTDENFNVYHLNSNIEPSNTNNLKDPNKSHFIIDHKFDPAEESTSTVINETLSANDTMTNNASMIAINSSNSLSNQSKFNPNESNSSNINKKKRTDKGIRSFTNDNDDDDDNKNIDGNGKYSHSSSIQDIHSLNDFHDSKFHRRRRKRRETGKSSTQNNMYNTYPKKDLTRMVEMIKLLELNATIDYSYCTKLHCTQGFGNRFHYTIPISKYMELEYVTLQFELNQEMKVDHCEMKEKPVTCSSGYYGMENIPQSYKKTADHILLPESSPHWRLPIGIYQRSSYIFRILSRDIIADSPCNLSESQAGSSFVEYKFEFIRKCDK</sequence>
<dbReference type="Pfam" id="PF13888">
    <property type="entry name" value="MRF_C2"/>
    <property type="match status" value="1"/>
</dbReference>
<evidence type="ECO:0000259" key="11">
    <source>
        <dbReference type="PROSITE" id="PS51688"/>
    </source>
</evidence>